<keyword evidence="1 4" id="KW-0808">Transferase</keyword>
<dbReference type="CDD" id="cd04301">
    <property type="entry name" value="NAT_SF"/>
    <property type="match status" value="1"/>
</dbReference>
<accession>A0A1Y6G381</accession>
<dbReference type="InterPro" id="IPR016181">
    <property type="entry name" value="Acyl_CoA_acyltransferase"/>
</dbReference>
<dbReference type="OrthoDB" id="27442at2"/>
<dbReference type="PANTHER" id="PTHR43420">
    <property type="entry name" value="ACETYLTRANSFERASE"/>
    <property type="match status" value="1"/>
</dbReference>
<evidence type="ECO:0000313" key="4">
    <source>
        <dbReference type="EMBL" id="SMQ80400.1"/>
    </source>
</evidence>
<dbReference type="SUPFAM" id="SSF55729">
    <property type="entry name" value="Acyl-CoA N-acyltransferases (Nat)"/>
    <property type="match status" value="1"/>
</dbReference>
<evidence type="ECO:0000256" key="1">
    <source>
        <dbReference type="ARBA" id="ARBA00022679"/>
    </source>
</evidence>
<evidence type="ECO:0000256" key="2">
    <source>
        <dbReference type="ARBA" id="ARBA00023315"/>
    </source>
</evidence>
<dbReference type="PANTHER" id="PTHR43420:SF44">
    <property type="entry name" value="ACETYLTRANSFERASE YPEA"/>
    <property type="match status" value="1"/>
</dbReference>
<name>A0A1Y6G381_9GAMM</name>
<feature type="domain" description="N-acetyltransferase" evidence="3">
    <location>
        <begin position="7"/>
        <end position="153"/>
    </location>
</feature>
<keyword evidence="4" id="KW-0689">Ribosomal protein</keyword>
<keyword evidence="5" id="KW-1185">Reference proteome</keyword>
<dbReference type="GO" id="GO:0005840">
    <property type="term" value="C:ribosome"/>
    <property type="evidence" value="ECO:0007669"/>
    <property type="project" value="UniProtKB-KW"/>
</dbReference>
<evidence type="ECO:0000313" key="5">
    <source>
        <dbReference type="Proteomes" id="UP000194450"/>
    </source>
</evidence>
<proteinExistence type="predicted"/>
<dbReference type="RefSeq" id="WP_086435298.1">
    <property type="nucleotide sequence ID" value="NZ_FXWH01000003.1"/>
</dbReference>
<gene>
    <name evidence="4" type="ORF">SAMN06297229_2162</name>
</gene>
<dbReference type="InterPro" id="IPR000182">
    <property type="entry name" value="GNAT_dom"/>
</dbReference>
<dbReference type="GO" id="GO:0016747">
    <property type="term" value="F:acyltransferase activity, transferring groups other than amino-acyl groups"/>
    <property type="evidence" value="ECO:0007669"/>
    <property type="project" value="InterPro"/>
</dbReference>
<dbReference type="Pfam" id="PF00583">
    <property type="entry name" value="Acetyltransf_1"/>
    <property type="match status" value="1"/>
</dbReference>
<sequence>MKSKVDWEIRLGTPADAGLLTELEAKCFDYSRIGKRSFQRLLTSKSAHIHLVTNQQTLLGYSLLLTRSNSTNWRLYSIAMAPEARGQGIAKALMEHIIEYARTMQAQSMSLEVKSDNRGAIALYEQLDFAVVDVLVQYYDDGTDGYRMRRPLSPSTPV</sequence>
<reference evidence="5" key="1">
    <citation type="submission" date="2017-04" db="EMBL/GenBank/DDBJ databases">
        <authorList>
            <person name="Varghese N."/>
            <person name="Submissions S."/>
        </authorList>
    </citation>
    <scope>NUCLEOTIDE SEQUENCE [LARGE SCALE GENOMIC DNA]</scope>
</reference>
<dbReference type="EMBL" id="FXWH01000003">
    <property type="protein sequence ID" value="SMQ80400.1"/>
    <property type="molecule type" value="Genomic_DNA"/>
</dbReference>
<dbReference type="Proteomes" id="UP000194450">
    <property type="component" value="Unassembled WGS sequence"/>
</dbReference>
<protein>
    <submittedName>
        <fullName evidence="4">[SSU ribosomal protein S18P]-alanine acetyltransferase</fullName>
    </submittedName>
</protein>
<dbReference type="Gene3D" id="3.40.630.30">
    <property type="match status" value="1"/>
</dbReference>
<keyword evidence="2" id="KW-0012">Acyltransferase</keyword>
<dbReference type="PROSITE" id="PS51186">
    <property type="entry name" value="GNAT"/>
    <property type="match status" value="1"/>
</dbReference>
<organism evidence="4 5">
    <name type="scientific">Pseudidiomarina planktonica</name>
    <dbReference type="NCBI Taxonomy" id="1323738"/>
    <lineage>
        <taxon>Bacteria</taxon>
        <taxon>Pseudomonadati</taxon>
        <taxon>Pseudomonadota</taxon>
        <taxon>Gammaproteobacteria</taxon>
        <taxon>Alteromonadales</taxon>
        <taxon>Idiomarinaceae</taxon>
        <taxon>Pseudidiomarina</taxon>
    </lineage>
</organism>
<dbReference type="InterPro" id="IPR050680">
    <property type="entry name" value="YpeA/RimI_acetyltransf"/>
</dbReference>
<keyword evidence="4" id="KW-0687">Ribonucleoprotein</keyword>
<evidence type="ECO:0000259" key="3">
    <source>
        <dbReference type="PROSITE" id="PS51186"/>
    </source>
</evidence>
<dbReference type="AlphaFoldDB" id="A0A1Y6G381"/>